<accession>A0ABY7F0H9</accession>
<keyword evidence="4" id="KW-1185">Reference proteome</keyword>
<proteinExistence type="predicted"/>
<dbReference type="SMART" id="SM00034">
    <property type="entry name" value="CLECT"/>
    <property type="match status" value="1"/>
</dbReference>
<name>A0ABY7F0H9_MYAAR</name>
<dbReference type="InterPro" id="IPR016187">
    <property type="entry name" value="CTDL_fold"/>
</dbReference>
<dbReference type="PROSITE" id="PS50041">
    <property type="entry name" value="C_TYPE_LECTIN_2"/>
    <property type="match status" value="1"/>
</dbReference>
<evidence type="ECO:0000256" key="1">
    <source>
        <dbReference type="SAM" id="MobiDB-lite"/>
    </source>
</evidence>
<gene>
    <name evidence="3" type="ORF">MAR_004712</name>
</gene>
<dbReference type="EMBL" id="CP111020">
    <property type="protein sequence ID" value="WAR14607.1"/>
    <property type="molecule type" value="Genomic_DNA"/>
</dbReference>
<dbReference type="Pfam" id="PF00059">
    <property type="entry name" value="Lectin_C"/>
    <property type="match status" value="1"/>
</dbReference>
<organism evidence="3 4">
    <name type="scientific">Mya arenaria</name>
    <name type="common">Soft-shell clam</name>
    <dbReference type="NCBI Taxonomy" id="6604"/>
    <lineage>
        <taxon>Eukaryota</taxon>
        <taxon>Metazoa</taxon>
        <taxon>Spiralia</taxon>
        <taxon>Lophotrochozoa</taxon>
        <taxon>Mollusca</taxon>
        <taxon>Bivalvia</taxon>
        <taxon>Autobranchia</taxon>
        <taxon>Heteroconchia</taxon>
        <taxon>Euheterodonta</taxon>
        <taxon>Imparidentia</taxon>
        <taxon>Neoheterodontei</taxon>
        <taxon>Myida</taxon>
        <taxon>Myoidea</taxon>
        <taxon>Myidae</taxon>
        <taxon>Mya</taxon>
    </lineage>
</organism>
<evidence type="ECO:0000313" key="3">
    <source>
        <dbReference type="EMBL" id="WAR14607.1"/>
    </source>
</evidence>
<evidence type="ECO:0000313" key="4">
    <source>
        <dbReference type="Proteomes" id="UP001164746"/>
    </source>
</evidence>
<dbReference type="InterPro" id="IPR016186">
    <property type="entry name" value="C-type_lectin-like/link_sf"/>
</dbReference>
<protein>
    <submittedName>
        <fullName evidence="3">REG3B-like protein</fullName>
    </submittedName>
</protein>
<dbReference type="CDD" id="cd00037">
    <property type="entry name" value="CLECT"/>
    <property type="match status" value="1"/>
</dbReference>
<feature type="domain" description="C-type lectin" evidence="2">
    <location>
        <begin position="153"/>
        <end position="269"/>
    </location>
</feature>
<dbReference type="InterPro" id="IPR001304">
    <property type="entry name" value="C-type_lectin-like"/>
</dbReference>
<dbReference type="Gene3D" id="3.10.100.10">
    <property type="entry name" value="Mannose-Binding Protein A, subunit A"/>
    <property type="match status" value="1"/>
</dbReference>
<feature type="region of interest" description="Disordered" evidence="1">
    <location>
        <begin position="53"/>
        <end position="124"/>
    </location>
</feature>
<dbReference type="SUPFAM" id="SSF56436">
    <property type="entry name" value="C-type lectin-like"/>
    <property type="match status" value="1"/>
</dbReference>
<dbReference type="PANTHER" id="PTHR22803">
    <property type="entry name" value="MANNOSE, PHOSPHOLIPASE, LECTIN RECEPTOR RELATED"/>
    <property type="match status" value="1"/>
</dbReference>
<evidence type="ECO:0000259" key="2">
    <source>
        <dbReference type="PROSITE" id="PS50041"/>
    </source>
</evidence>
<sequence length="300" mass="33058">MNACREYLYPIDERWNAVLFMQKVGFIQSDPTASSLSTNVNFISTTSVKFTQTTTSQRPSVTPTTTTTTPTTPTKTTTTTTNPTTPTTTTTITNNNSSTTPTTTTTTTTIKTPKTPLTTTTTTTSPMISSHIELCPDHVRNDLSIFKGFLGQYGDYCFELVDVKIQWHNAQRHCTVAGDGFLVHVTNQLEQDYIVRFLSNHTYVESIWLGLTDSEQEGATAEGKWTWISGDPVTFTKFGPDFNTQTANDHKLHDCVIMKNGGEWTDVPCGVSLFVGTGFGESHPFICQYKELGVSAQGAR</sequence>
<dbReference type="Proteomes" id="UP001164746">
    <property type="component" value="Chromosome 9"/>
</dbReference>
<reference evidence="3" key="1">
    <citation type="submission" date="2022-11" db="EMBL/GenBank/DDBJ databases">
        <title>Centuries of genome instability and evolution in soft-shell clam transmissible cancer (bioRxiv).</title>
        <authorList>
            <person name="Hart S.F.M."/>
            <person name="Yonemitsu M.A."/>
            <person name="Giersch R.M."/>
            <person name="Beal B.F."/>
            <person name="Arriagada G."/>
            <person name="Davis B.W."/>
            <person name="Ostrander E.A."/>
            <person name="Goff S.P."/>
            <person name="Metzger M.J."/>
        </authorList>
    </citation>
    <scope>NUCLEOTIDE SEQUENCE</scope>
    <source>
        <strain evidence="3">MELC-2E11</strain>
        <tissue evidence="3">Siphon/mantle</tissue>
    </source>
</reference>
<dbReference type="InterPro" id="IPR050111">
    <property type="entry name" value="C-type_lectin/snaclec_domain"/>
</dbReference>